<dbReference type="STRING" id="1195236.CTER_1883"/>
<dbReference type="InterPro" id="IPR011109">
    <property type="entry name" value="DNA_bind_recombinase_dom"/>
</dbReference>
<feature type="domain" description="DUF4368" evidence="6">
    <location>
        <begin position="213"/>
        <end position="275"/>
    </location>
</feature>
<evidence type="ECO:0000256" key="2">
    <source>
        <dbReference type="ARBA" id="ARBA00023172"/>
    </source>
</evidence>
<dbReference type="Pfam" id="PF07508">
    <property type="entry name" value="Recombinase"/>
    <property type="match status" value="1"/>
</dbReference>
<keyword evidence="8" id="KW-1185">Reference proteome</keyword>
<evidence type="ECO:0000313" key="7">
    <source>
        <dbReference type="EMBL" id="EMS72207.1"/>
    </source>
</evidence>
<dbReference type="InterPro" id="IPR025378">
    <property type="entry name" value="DUF4368"/>
</dbReference>
<dbReference type="PATRIC" id="fig|1195236.3.peg.2204"/>
<dbReference type="Pfam" id="PF14287">
    <property type="entry name" value="DUF4368"/>
    <property type="match status" value="1"/>
</dbReference>
<evidence type="ECO:0000256" key="3">
    <source>
        <dbReference type="SAM" id="Coils"/>
    </source>
</evidence>
<evidence type="ECO:0000313" key="8">
    <source>
        <dbReference type="Proteomes" id="UP000014155"/>
    </source>
</evidence>
<feature type="coiled-coil region" evidence="3">
    <location>
        <begin position="188"/>
        <end position="219"/>
    </location>
</feature>
<dbReference type="eggNOG" id="COG1961">
    <property type="taxonomic scope" value="Bacteria"/>
</dbReference>
<feature type="domain" description="Recombinase zinc beta ribbon" evidence="5">
    <location>
        <begin position="60"/>
        <end position="120"/>
    </location>
</feature>
<keyword evidence="3" id="KW-0175">Coiled coil</keyword>
<gene>
    <name evidence="7" type="ORF">CTER_1883</name>
</gene>
<dbReference type="Gene3D" id="3.90.1750.20">
    <property type="entry name" value="Putative Large Serine Recombinase, Chain B, Domain 2"/>
    <property type="match status" value="1"/>
</dbReference>
<organism evidence="7 8">
    <name type="scientific">Ruminiclostridium cellobioparum subsp. termitidis CT1112</name>
    <dbReference type="NCBI Taxonomy" id="1195236"/>
    <lineage>
        <taxon>Bacteria</taxon>
        <taxon>Bacillati</taxon>
        <taxon>Bacillota</taxon>
        <taxon>Clostridia</taxon>
        <taxon>Eubacteriales</taxon>
        <taxon>Oscillospiraceae</taxon>
        <taxon>Ruminiclostridium</taxon>
    </lineage>
</organism>
<dbReference type="Pfam" id="PF13408">
    <property type="entry name" value="Zn_ribbon_recom"/>
    <property type="match status" value="1"/>
</dbReference>
<keyword evidence="2" id="KW-0233">DNA recombination</keyword>
<dbReference type="InterPro" id="IPR038109">
    <property type="entry name" value="DNA_bind_recomb_sf"/>
</dbReference>
<evidence type="ECO:0000259" key="5">
    <source>
        <dbReference type="Pfam" id="PF13408"/>
    </source>
</evidence>
<sequence length="289" mass="33989">MNFKTYRRSYKSKKKLWNPEEKQMVFENTHKAIISVDVWEKVQALRKNKRRPTRTGKTNLFSGVAYCADCGAKLYYCTSKSFETRQDHFVCSTSRLKGVETCSTHFIRAVVLEEMVLWHLQYVTSFVTAYEDIFRDKMNAKHTTDRKKQSALRRKHIAQAERRSAELSKLFKRMYEDNVSGKLNDIRFEELSNDYEAEQADLENKLEQWQVELTKQEQHADDVERFICKCRQYTDLIELTPAILNDLVNKVFAEAPDKSDGKRKQNIHISYDLVGILPELNNPIHEEMA</sequence>
<dbReference type="GO" id="GO:0003677">
    <property type="term" value="F:DNA binding"/>
    <property type="evidence" value="ECO:0007669"/>
    <property type="project" value="UniProtKB-KW"/>
</dbReference>
<proteinExistence type="predicted"/>
<dbReference type="PANTHER" id="PTHR30461">
    <property type="entry name" value="DNA-INVERTASE FROM LAMBDOID PROPHAGE"/>
    <property type="match status" value="1"/>
</dbReference>
<dbReference type="InterPro" id="IPR025827">
    <property type="entry name" value="Zn_ribbon_recom_dom"/>
</dbReference>
<dbReference type="PANTHER" id="PTHR30461:SF2">
    <property type="entry name" value="SERINE RECOMBINASE PINE-RELATED"/>
    <property type="match status" value="1"/>
</dbReference>
<dbReference type="EMBL" id="AORV01000030">
    <property type="protein sequence ID" value="EMS72207.1"/>
    <property type="molecule type" value="Genomic_DNA"/>
</dbReference>
<name>S0FK59_RUMCE</name>
<evidence type="ECO:0000259" key="4">
    <source>
        <dbReference type="Pfam" id="PF07508"/>
    </source>
</evidence>
<dbReference type="InterPro" id="IPR050639">
    <property type="entry name" value="SSR_resolvase"/>
</dbReference>
<comment type="caution">
    <text evidence="7">The sequence shown here is derived from an EMBL/GenBank/DDBJ whole genome shotgun (WGS) entry which is preliminary data.</text>
</comment>
<dbReference type="AlphaFoldDB" id="S0FK59"/>
<accession>S0FK59</accession>
<feature type="domain" description="Recombinase" evidence="4">
    <location>
        <begin position="5"/>
        <end position="48"/>
    </location>
</feature>
<evidence type="ECO:0000259" key="6">
    <source>
        <dbReference type="Pfam" id="PF14287"/>
    </source>
</evidence>
<protein>
    <submittedName>
        <fullName evidence="7">Recombinase</fullName>
    </submittedName>
</protein>
<dbReference type="GO" id="GO:0000150">
    <property type="term" value="F:DNA strand exchange activity"/>
    <property type="evidence" value="ECO:0007669"/>
    <property type="project" value="InterPro"/>
</dbReference>
<reference evidence="7 8" key="1">
    <citation type="journal article" date="2013" name="Genome Announc.">
        <title>Draft Genome Sequence of the Cellulolytic, Mesophilic, Anaerobic Bacterium Clostridium termitidis Strain CT1112 (DSM 5398).</title>
        <authorList>
            <person name="Lal S."/>
            <person name="Ramachandran U."/>
            <person name="Zhang X."/>
            <person name="Munir R."/>
            <person name="Sparling R."/>
            <person name="Levin D.B."/>
        </authorList>
    </citation>
    <scope>NUCLEOTIDE SEQUENCE [LARGE SCALE GENOMIC DNA]</scope>
    <source>
        <strain evidence="7 8">CT1112</strain>
    </source>
</reference>
<keyword evidence="1" id="KW-0238">DNA-binding</keyword>
<evidence type="ECO:0000256" key="1">
    <source>
        <dbReference type="ARBA" id="ARBA00023125"/>
    </source>
</evidence>
<dbReference type="Proteomes" id="UP000014155">
    <property type="component" value="Unassembled WGS sequence"/>
</dbReference>